<keyword evidence="10" id="KW-1006">Bacterial flagellum protein export</keyword>
<keyword evidence="5" id="KW-1003">Cell membrane</keyword>
<dbReference type="InterPro" id="IPR012823">
    <property type="entry name" value="Flagell_FliJ"/>
</dbReference>
<keyword evidence="7" id="KW-1005">Bacterial flagellum biogenesis</keyword>
<evidence type="ECO:0000256" key="2">
    <source>
        <dbReference type="ARBA" id="ARBA00010004"/>
    </source>
</evidence>
<gene>
    <name evidence="13" type="ORF">J5Y09_16380</name>
</gene>
<evidence type="ECO:0000256" key="12">
    <source>
        <dbReference type="SAM" id="MobiDB-lite"/>
    </source>
</evidence>
<keyword evidence="8" id="KW-0653">Protein transport</keyword>
<evidence type="ECO:0000313" key="13">
    <source>
        <dbReference type="EMBL" id="MBP0465504.1"/>
    </source>
</evidence>
<dbReference type="Pfam" id="PF02050">
    <property type="entry name" value="FliJ"/>
    <property type="match status" value="1"/>
</dbReference>
<protein>
    <recommendedName>
        <fullName evidence="3">Flagellar FliJ protein</fullName>
    </recommendedName>
</protein>
<name>A0ABS4AVX0_9PROT</name>
<evidence type="ECO:0000256" key="3">
    <source>
        <dbReference type="ARBA" id="ARBA00020392"/>
    </source>
</evidence>
<sequence>MKRDPLATLEKLRRLEVTTAQRRLAEARTRLAAEEAAAAAVEDALRGESADAAPFTYGAFLARLLAAKQAQAAATARAEAAMEAERVSVAQARGAEKVVGMLRERRAAAERREALRTGQTRLDEMSQAMRGA</sequence>
<feature type="coiled-coil region" evidence="11">
    <location>
        <begin position="17"/>
        <end position="44"/>
    </location>
</feature>
<evidence type="ECO:0000313" key="14">
    <source>
        <dbReference type="Proteomes" id="UP000680815"/>
    </source>
</evidence>
<keyword evidence="9" id="KW-0472">Membrane</keyword>
<evidence type="ECO:0000256" key="9">
    <source>
        <dbReference type="ARBA" id="ARBA00023136"/>
    </source>
</evidence>
<keyword evidence="13" id="KW-0969">Cilium</keyword>
<feature type="region of interest" description="Disordered" evidence="12">
    <location>
        <begin position="110"/>
        <end position="132"/>
    </location>
</feature>
<dbReference type="Proteomes" id="UP000680815">
    <property type="component" value="Unassembled WGS sequence"/>
</dbReference>
<dbReference type="RefSeq" id="WP_209352892.1">
    <property type="nucleotide sequence ID" value="NZ_JAGIYZ010000016.1"/>
</dbReference>
<evidence type="ECO:0000256" key="8">
    <source>
        <dbReference type="ARBA" id="ARBA00022927"/>
    </source>
</evidence>
<dbReference type="EMBL" id="JAGIYZ010000016">
    <property type="protein sequence ID" value="MBP0465504.1"/>
    <property type="molecule type" value="Genomic_DNA"/>
</dbReference>
<comment type="subcellular location">
    <subcellularLocation>
        <location evidence="1">Cell membrane</location>
        <topology evidence="1">Peripheral membrane protein</topology>
        <orientation evidence="1">Cytoplasmic side</orientation>
    </subcellularLocation>
</comment>
<comment type="caution">
    <text evidence="13">The sequence shown here is derived from an EMBL/GenBank/DDBJ whole genome shotgun (WGS) entry which is preliminary data.</text>
</comment>
<evidence type="ECO:0000256" key="5">
    <source>
        <dbReference type="ARBA" id="ARBA00022475"/>
    </source>
</evidence>
<dbReference type="Gene3D" id="1.10.287.1700">
    <property type="match status" value="1"/>
</dbReference>
<evidence type="ECO:0000256" key="11">
    <source>
        <dbReference type="SAM" id="Coils"/>
    </source>
</evidence>
<evidence type="ECO:0000256" key="6">
    <source>
        <dbReference type="ARBA" id="ARBA00022500"/>
    </source>
</evidence>
<comment type="similarity">
    <text evidence="2">Belongs to the FliJ family.</text>
</comment>
<reference evidence="13 14" key="1">
    <citation type="submission" date="2021-03" db="EMBL/GenBank/DDBJ databases">
        <authorList>
            <person name="So Y."/>
        </authorList>
    </citation>
    <scope>NUCLEOTIDE SEQUENCE [LARGE SCALE GENOMIC DNA]</scope>
    <source>
        <strain evidence="13 14">PWR1</strain>
    </source>
</reference>
<evidence type="ECO:0000256" key="7">
    <source>
        <dbReference type="ARBA" id="ARBA00022795"/>
    </source>
</evidence>
<evidence type="ECO:0000256" key="10">
    <source>
        <dbReference type="ARBA" id="ARBA00023225"/>
    </source>
</evidence>
<keyword evidence="11" id="KW-0175">Coiled coil</keyword>
<keyword evidence="14" id="KW-1185">Reference proteome</keyword>
<evidence type="ECO:0000256" key="4">
    <source>
        <dbReference type="ARBA" id="ARBA00022448"/>
    </source>
</evidence>
<keyword evidence="4" id="KW-0813">Transport</keyword>
<keyword evidence="6" id="KW-0145">Chemotaxis</keyword>
<evidence type="ECO:0000256" key="1">
    <source>
        <dbReference type="ARBA" id="ARBA00004413"/>
    </source>
</evidence>
<keyword evidence="13" id="KW-0282">Flagellum</keyword>
<dbReference type="InterPro" id="IPR053716">
    <property type="entry name" value="Flag_assembly_chemotaxis_eff"/>
</dbReference>
<organism evidence="13 14">
    <name type="scientific">Roseomonas nitratireducens</name>
    <dbReference type="NCBI Taxonomy" id="2820810"/>
    <lineage>
        <taxon>Bacteria</taxon>
        <taxon>Pseudomonadati</taxon>
        <taxon>Pseudomonadota</taxon>
        <taxon>Alphaproteobacteria</taxon>
        <taxon>Acetobacterales</taxon>
        <taxon>Roseomonadaceae</taxon>
        <taxon>Roseomonas</taxon>
    </lineage>
</organism>
<accession>A0ABS4AVX0</accession>
<keyword evidence="13" id="KW-0966">Cell projection</keyword>
<proteinExistence type="inferred from homology"/>